<dbReference type="PANTHER" id="PTHR47331">
    <property type="entry name" value="PHD-TYPE DOMAIN-CONTAINING PROTEIN"/>
    <property type="match status" value="1"/>
</dbReference>
<dbReference type="InterPro" id="IPR043502">
    <property type="entry name" value="DNA/RNA_pol_sf"/>
</dbReference>
<comment type="caution">
    <text evidence="2">The sequence shown here is derived from an EMBL/GenBank/DDBJ whole genome shotgun (WGS) entry which is preliminary data.</text>
</comment>
<accession>A0ABD0TJR8</accession>
<proteinExistence type="predicted"/>
<dbReference type="PANTHER" id="PTHR47331:SF1">
    <property type="entry name" value="GAG-LIKE PROTEIN"/>
    <property type="match status" value="1"/>
</dbReference>
<dbReference type="AlphaFoldDB" id="A0ABD0TJR8"/>
<dbReference type="Pfam" id="PF05380">
    <property type="entry name" value="Peptidase_A17"/>
    <property type="match status" value="1"/>
</dbReference>
<dbReference type="InterPro" id="IPR043128">
    <property type="entry name" value="Rev_trsase/Diguanyl_cyclase"/>
</dbReference>
<dbReference type="InterPro" id="IPR000477">
    <property type="entry name" value="RT_dom"/>
</dbReference>
<name>A0ABD0TJR8_LOXSC</name>
<evidence type="ECO:0000259" key="1">
    <source>
        <dbReference type="Pfam" id="PF00078"/>
    </source>
</evidence>
<evidence type="ECO:0000313" key="2">
    <source>
        <dbReference type="EMBL" id="KAL0849544.1"/>
    </source>
</evidence>
<dbReference type="SUPFAM" id="SSF56672">
    <property type="entry name" value="DNA/RNA polymerases"/>
    <property type="match status" value="1"/>
</dbReference>
<gene>
    <name evidence="2" type="ORF">ABMA28_013810</name>
</gene>
<organism evidence="2 3">
    <name type="scientific">Loxostege sticticalis</name>
    <name type="common">Beet webworm moth</name>
    <dbReference type="NCBI Taxonomy" id="481309"/>
    <lineage>
        <taxon>Eukaryota</taxon>
        <taxon>Metazoa</taxon>
        <taxon>Ecdysozoa</taxon>
        <taxon>Arthropoda</taxon>
        <taxon>Hexapoda</taxon>
        <taxon>Insecta</taxon>
        <taxon>Pterygota</taxon>
        <taxon>Neoptera</taxon>
        <taxon>Endopterygota</taxon>
        <taxon>Lepidoptera</taxon>
        <taxon>Glossata</taxon>
        <taxon>Ditrysia</taxon>
        <taxon>Pyraloidea</taxon>
        <taxon>Crambidae</taxon>
        <taxon>Pyraustinae</taxon>
        <taxon>Loxostege</taxon>
    </lineage>
</organism>
<dbReference type="Proteomes" id="UP001549921">
    <property type="component" value="Unassembled WGS sequence"/>
</dbReference>
<evidence type="ECO:0000313" key="3">
    <source>
        <dbReference type="Proteomes" id="UP001549921"/>
    </source>
</evidence>
<dbReference type="GO" id="GO:0071897">
    <property type="term" value="P:DNA biosynthetic process"/>
    <property type="evidence" value="ECO:0007669"/>
    <property type="project" value="UniProtKB-ARBA"/>
</dbReference>
<dbReference type="InterPro" id="IPR008042">
    <property type="entry name" value="Retrotrans_Pao"/>
</dbReference>
<dbReference type="Gene3D" id="3.30.70.270">
    <property type="match status" value="1"/>
</dbReference>
<dbReference type="Gene3D" id="3.10.10.10">
    <property type="entry name" value="HIV Type 1 Reverse Transcriptase, subunit A, domain 1"/>
    <property type="match status" value="1"/>
</dbReference>
<dbReference type="EMBL" id="JBEDNZ010000004">
    <property type="protein sequence ID" value="KAL0849544.1"/>
    <property type="molecule type" value="Genomic_DNA"/>
</dbReference>
<protein>
    <recommendedName>
        <fullName evidence="1">Reverse transcriptase domain-containing protein</fullName>
    </recommendedName>
</protein>
<reference evidence="2 3" key="1">
    <citation type="submission" date="2024-06" db="EMBL/GenBank/DDBJ databases">
        <title>A chromosome-level genome assembly of beet webworm, Loxostege sticticalis.</title>
        <authorList>
            <person name="Zhang Y."/>
        </authorList>
    </citation>
    <scope>NUCLEOTIDE SEQUENCE [LARGE SCALE GENOMIC DNA]</scope>
    <source>
        <strain evidence="2">AQ028</strain>
        <tissue evidence="2">Male pupae</tissue>
    </source>
</reference>
<feature type="domain" description="Reverse transcriptase" evidence="1">
    <location>
        <begin position="106"/>
        <end position="224"/>
    </location>
</feature>
<dbReference type="Pfam" id="PF00078">
    <property type="entry name" value="RVT_1"/>
    <property type="match status" value="1"/>
</dbReference>
<sequence>MAYRCLLQLESRLQKNSDLYDQYRAFIQEFLDLGHAHYIDKFSPADQDAYYMPHFAVLRPDSVTTKLRTVFNASAKTSSGLSLNDVLFEGPNIYNDIFDIILRFRLYKYAFSCDIVKMFRGIFINPQQTSLQRILWRNSNSEPLRCIELDTVAYGTKCAPFLACRVMLDLAEKYKDTHKSAASCLNHNSYMDDYLCGEQTEEKCLQLSSELIDLLSKAGFKLHKWSSNLPNLSEHVSNSKNNCFITSASPNDSQPEDNSYNFSPPTSVKTLGLQWLPTADTLQVSIPSPTNVSCTKRNILSQIAQIFDPIGLLAPFTILPKLLMQDIWKQNTDWDSLVSDEIQRTWLNYATELRSYRALSSYQKATINSSIRIEWFSHIS</sequence>